<keyword evidence="3 14" id="KW-0808">Transferase</keyword>
<evidence type="ECO:0000256" key="6">
    <source>
        <dbReference type="ARBA" id="ARBA00022746"/>
    </source>
</evidence>
<sequence>MKVLGEMTFKKLLKLGIFHSIYWFTTQMALASVGTKFPHTFFTKYSQLFKSFSWEKEGKIWNDLFKINKWKGYIPEGSQLNQNIYNKKQLTSFKLNDLHTMIIEMRRAEFVHWLSMLPVLAFLKAPTHIKIINVSYVVLANLPIIITQRYNRPRLEKVYQLKLKRGAHRD</sequence>
<dbReference type="UniPathway" id="UPA00029">
    <property type="reaction ID" value="UER00560"/>
</dbReference>
<evidence type="ECO:0000256" key="5">
    <source>
        <dbReference type="ARBA" id="ARBA00022729"/>
    </source>
</evidence>
<evidence type="ECO:0000256" key="2">
    <source>
        <dbReference type="ARBA" id="ARBA00022475"/>
    </source>
</evidence>
<dbReference type="Proteomes" id="UP000254047">
    <property type="component" value="Unassembled WGS sequence"/>
</dbReference>
<dbReference type="InterPro" id="IPR044021">
    <property type="entry name" value="CrtO"/>
</dbReference>
<comment type="pathway">
    <text evidence="10">Carotenoid biosynthesis; staphyloxanthin biosynthesis; staphyloxanthin from farnesyl diphosphate: step 5/5.</text>
</comment>
<comment type="subcellular location">
    <subcellularLocation>
        <location evidence="1">Cell membrane</location>
        <topology evidence="1">Single-pass membrane protein</topology>
    </subcellularLocation>
</comment>
<keyword evidence="8" id="KW-0472">Membrane</keyword>
<evidence type="ECO:0000256" key="4">
    <source>
        <dbReference type="ARBA" id="ARBA00022692"/>
    </source>
</evidence>
<proteinExistence type="inferred from homology"/>
<comment type="similarity">
    <text evidence="11">Belongs to the acyltransferase CrtO family.</text>
</comment>
<evidence type="ECO:0000256" key="9">
    <source>
        <dbReference type="ARBA" id="ARBA00023315"/>
    </source>
</evidence>
<evidence type="ECO:0000313" key="15">
    <source>
        <dbReference type="Proteomes" id="UP000254047"/>
    </source>
</evidence>
<protein>
    <recommendedName>
        <fullName evidence="12">Glycosyl-4,4'-diaponeurosporenoate acyltransferase</fullName>
    </recommendedName>
</protein>
<comment type="function">
    <text evidence="13">Catalyzes the acylation of glycosyl-4,4'-diaponeurosporenoate, i.e. the esterification of glucose at the C6'' position with the carboxyl group of the C(15) fatty acid 12-methyltetradecanoic acid, to yield staphyloxanthin. This is the last step in the biosynthesis of this orange pigment, present in most staphylococci strains.</text>
</comment>
<evidence type="ECO:0000256" key="11">
    <source>
        <dbReference type="ARBA" id="ARBA00023603"/>
    </source>
</evidence>
<dbReference type="GO" id="GO:0016117">
    <property type="term" value="P:carotenoid biosynthetic process"/>
    <property type="evidence" value="ECO:0007669"/>
    <property type="project" value="UniProtKB-KW"/>
</dbReference>
<accession>A0A380FVS7</accession>
<evidence type="ECO:0000256" key="7">
    <source>
        <dbReference type="ARBA" id="ARBA00022989"/>
    </source>
</evidence>
<dbReference type="GO" id="GO:0005886">
    <property type="term" value="C:plasma membrane"/>
    <property type="evidence" value="ECO:0007669"/>
    <property type="project" value="UniProtKB-SubCell"/>
</dbReference>
<gene>
    <name evidence="14" type="ORF">NCTC13830_00458</name>
</gene>
<keyword evidence="5" id="KW-0732">Signal</keyword>
<evidence type="ECO:0000256" key="12">
    <source>
        <dbReference type="ARBA" id="ARBA00023667"/>
    </source>
</evidence>
<keyword evidence="2" id="KW-1003">Cell membrane</keyword>
<evidence type="ECO:0000256" key="10">
    <source>
        <dbReference type="ARBA" id="ARBA00023588"/>
    </source>
</evidence>
<organism evidence="14 15">
    <name type="scientific">Staphylococcus petrasii</name>
    <dbReference type="NCBI Taxonomy" id="1276936"/>
    <lineage>
        <taxon>Bacteria</taxon>
        <taxon>Bacillati</taxon>
        <taxon>Bacillota</taxon>
        <taxon>Bacilli</taxon>
        <taxon>Bacillales</taxon>
        <taxon>Staphylococcaceae</taxon>
        <taxon>Staphylococcus</taxon>
    </lineage>
</organism>
<evidence type="ECO:0000256" key="8">
    <source>
        <dbReference type="ARBA" id="ARBA00023136"/>
    </source>
</evidence>
<dbReference type="EMBL" id="UHDO01000001">
    <property type="protein sequence ID" value="SUM42934.1"/>
    <property type="molecule type" value="Genomic_DNA"/>
</dbReference>
<dbReference type="GO" id="GO:0016746">
    <property type="term" value="F:acyltransferase activity"/>
    <property type="evidence" value="ECO:0007669"/>
    <property type="project" value="UniProtKB-KW"/>
</dbReference>
<evidence type="ECO:0000256" key="13">
    <source>
        <dbReference type="ARBA" id="ARBA00025324"/>
    </source>
</evidence>
<evidence type="ECO:0000313" key="14">
    <source>
        <dbReference type="EMBL" id="SUM42934.1"/>
    </source>
</evidence>
<keyword evidence="6" id="KW-0125">Carotenoid biosynthesis</keyword>
<evidence type="ECO:0000256" key="3">
    <source>
        <dbReference type="ARBA" id="ARBA00022679"/>
    </source>
</evidence>
<keyword evidence="4" id="KW-0812">Transmembrane</keyword>
<reference evidence="14 15" key="1">
    <citation type="submission" date="2018-06" db="EMBL/GenBank/DDBJ databases">
        <authorList>
            <consortium name="Pathogen Informatics"/>
            <person name="Doyle S."/>
        </authorList>
    </citation>
    <scope>NUCLEOTIDE SEQUENCE [LARGE SCALE GENOMIC DNA]</scope>
    <source>
        <strain evidence="14 15">NCTC13830</strain>
    </source>
</reference>
<keyword evidence="9 14" id="KW-0012">Acyltransferase</keyword>
<dbReference type="RefSeq" id="WP_240621759.1">
    <property type="nucleotide sequence ID" value="NZ_PPQT01000059.1"/>
</dbReference>
<dbReference type="Pfam" id="PF18927">
    <property type="entry name" value="CrtO"/>
    <property type="match status" value="1"/>
</dbReference>
<dbReference type="AlphaFoldDB" id="A0A380FVS7"/>
<keyword evidence="7" id="KW-1133">Transmembrane helix</keyword>
<name>A0A380FVS7_9STAP</name>
<evidence type="ECO:0000256" key="1">
    <source>
        <dbReference type="ARBA" id="ARBA00004162"/>
    </source>
</evidence>